<evidence type="ECO:0000256" key="11">
    <source>
        <dbReference type="SAM" id="Coils"/>
    </source>
</evidence>
<reference evidence="13" key="1">
    <citation type="submission" date="2015-12" db="EMBL/GenBank/DDBJ databases">
        <title>Chromosome of the avian spirochetosis agent Borrelia anserina Es.</title>
        <authorList>
            <person name="Elbir H."/>
            <person name="Sitlani P."/>
            <person name="Bergstroem S."/>
            <person name="Barbour A.G."/>
        </authorList>
    </citation>
    <scope>NUCLEOTIDE SEQUENCE [LARGE SCALE GENOMIC DNA]</scope>
    <source>
        <strain evidence="13">Es</strain>
    </source>
</reference>
<dbReference type="InterPro" id="IPR036890">
    <property type="entry name" value="HATPase_C_sf"/>
</dbReference>
<evidence type="ECO:0000256" key="3">
    <source>
        <dbReference type="ARBA" id="ARBA00012895"/>
    </source>
</evidence>
<keyword evidence="14" id="KW-1185">Reference proteome</keyword>
<dbReference type="SMART" id="SM00433">
    <property type="entry name" value="TOP2c"/>
    <property type="match status" value="1"/>
</dbReference>
<dbReference type="Pfam" id="PF00204">
    <property type="entry name" value="DNA_gyraseB"/>
    <property type="match status" value="1"/>
</dbReference>
<keyword evidence="6" id="KW-0067">ATP-binding</keyword>
<evidence type="ECO:0000256" key="5">
    <source>
        <dbReference type="ARBA" id="ARBA00022741"/>
    </source>
</evidence>
<evidence type="ECO:0000256" key="4">
    <source>
        <dbReference type="ARBA" id="ARBA00022723"/>
    </source>
</evidence>
<dbReference type="PROSITE" id="PS50880">
    <property type="entry name" value="TOPRIM"/>
    <property type="match status" value="1"/>
</dbReference>
<comment type="cofactor">
    <cofactor evidence="2">
        <name>Mg(2+)</name>
        <dbReference type="ChEBI" id="CHEBI:18420"/>
    </cofactor>
</comment>
<dbReference type="SUPFAM" id="SSF54211">
    <property type="entry name" value="Ribosomal protein S5 domain 2-like"/>
    <property type="match status" value="1"/>
</dbReference>
<dbReference type="Pfam" id="PF02518">
    <property type="entry name" value="HATPase_c"/>
    <property type="match status" value="1"/>
</dbReference>
<keyword evidence="7" id="KW-0460">Magnesium</keyword>
<dbReference type="InterPro" id="IPR013760">
    <property type="entry name" value="Topo_IIA-like_dom_sf"/>
</dbReference>
<dbReference type="Gene3D" id="3.40.50.670">
    <property type="match status" value="1"/>
</dbReference>
<evidence type="ECO:0000256" key="8">
    <source>
        <dbReference type="ARBA" id="ARBA00023029"/>
    </source>
</evidence>
<dbReference type="RefSeq" id="WP_025419273.1">
    <property type="nucleotide sequence ID" value="NZ_CP013704.1"/>
</dbReference>
<dbReference type="Gene3D" id="3.30.565.10">
    <property type="entry name" value="Histidine kinase-like ATPase, C-terminal domain"/>
    <property type="match status" value="1"/>
</dbReference>
<evidence type="ECO:0000313" key="13">
    <source>
        <dbReference type="EMBL" id="APR64554.1"/>
    </source>
</evidence>
<dbReference type="SMART" id="SM00387">
    <property type="entry name" value="HATPase_c"/>
    <property type="match status" value="1"/>
</dbReference>
<evidence type="ECO:0000313" key="14">
    <source>
        <dbReference type="Proteomes" id="UP000185502"/>
    </source>
</evidence>
<name>A0ABM6FTF7_BORAN</name>
<feature type="coiled-coil region" evidence="11">
    <location>
        <begin position="345"/>
        <end position="372"/>
    </location>
</feature>
<dbReference type="EC" id="5.6.2.2" evidence="3"/>
<dbReference type="Proteomes" id="UP000185502">
    <property type="component" value="Chromosome"/>
</dbReference>
<accession>A0ABM6FTF7</accession>
<dbReference type="PANTHER" id="PTHR45866">
    <property type="entry name" value="DNA GYRASE/TOPOISOMERASE SUBUNIT B"/>
    <property type="match status" value="1"/>
</dbReference>
<dbReference type="Pfam" id="PF01751">
    <property type="entry name" value="Toprim"/>
    <property type="match status" value="1"/>
</dbReference>
<proteinExistence type="predicted"/>
<dbReference type="SUPFAM" id="SSF56719">
    <property type="entry name" value="Type II DNA topoisomerase"/>
    <property type="match status" value="1"/>
</dbReference>
<feature type="domain" description="Toprim" evidence="12">
    <location>
        <begin position="397"/>
        <end position="507"/>
    </location>
</feature>
<gene>
    <name evidence="13" type="ORF">N187_00175</name>
</gene>
<dbReference type="Gene3D" id="3.30.230.10">
    <property type="match status" value="1"/>
</dbReference>
<sequence length="598" mass="68607">MKINSYDESKIVTLSSLEHIRLRSGMYIGRLGDGSNIDDGIYILVKEIIDNSIDEFIMGYGKEIFIKKEDNVVSVRDYGRGIPLGKVVESVSIINTGAKYNDDVFQFSVGLNGVGTKAVNALSSKFLVRSIREGNFFEAIFSKGNLINTTEGKSNEPNGTYIEFLADAEIFGKYKYSEDFLRRRFFHYACLNKGLKINYNDQIFQSNNGLLDFMNAEIKSEDLLYDFVYYSSKTLEFAFSHTNNYGETYFSFVNGQYTSDGGTHQTGFREGFARSINDFLKKTYSSTDIREGLVATLSVKIKDPMFESQTKNKLGNVETRSNVAKEVQRIILEILYKDKILAKVIENKVVDNERLRKELSSVRKEAKERAKKISFKIPKLKDCKFHFNEKSLQSDATMIFLTEGDSATGSMVSCRDVYTQAIFSLRGKPQNMFEKSKSEIYKNEELYNMMVALGIEESIENLRYNKIVIATDADFDGFHIRNLLLTFFLTYFEDLILNGHMYILETPLFRVRNKNATIYCYSEEEKQKAILELKNPEVTRFKGLGEISPSEFRGFIDVANIKLTKVDLINIKEIKEHLGFYMGPNTPERRNFIMENLI</sequence>
<evidence type="ECO:0000256" key="1">
    <source>
        <dbReference type="ARBA" id="ARBA00000185"/>
    </source>
</evidence>
<keyword evidence="4" id="KW-0479">Metal-binding</keyword>
<keyword evidence="11" id="KW-0175">Coiled coil</keyword>
<keyword evidence="9" id="KW-0238">DNA-binding</keyword>
<organism evidence="13 14">
    <name type="scientific">Borrelia anserina Es</name>
    <dbReference type="NCBI Taxonomy" id="1365188"/>
    <lineage>
        <taxon>Bacteria</taxon>
        <taxon>Pseudomonadati</taxon>
        <taxon>Spirochaetota</taxon>
        <taxon>Spirochaetia</taxon>
        <taxon>Spirochaetales</taxon>
        <taxon>Borreliaceae</taxon>
        <taxon>Borrelia</taxon>
    </lineage>
</organism>
<keyword evidence="10" id="KW-0413">Isomerase</keyword>
<dbReference type="InterPro" id="IPR001241">
    <property type="entry name" value="Topo_IIA"/>
</dbReference>
<dbReference type="InterPro" id="IPR003594">
    <property type="entry name" value="HATPase_dom"/>
</dbReference>
<dbReference type="EMBL" id="CP013704">
    <property type="protein sequence ID" value="APR64554.1"/>
    <property type="molecule type" value="Genomic_DNA"/>
</dbReference>
<dbReference type="InterPro" id="IPR018522">
    <property type="entry name" value="TopoIIA_CS"/>
</dbReference>
<evidence type="ECO:0000256" key="7">
    <source>
        <dbReference type="ARBA" id="ARBA00022842"/>
    </source>
</evidence>
<dbReference type="InterPro" id="IPR020568">
    <property type="entry name" value="Ribosomal_Su5_D2-typ_SF"/>
</dbReference>
<dbReference type="PRINTS" id="PR01098">
    <property type="entry name" value="TOPISMRASE4B"/>
</dbReference>
<evidence type="ECO:0000256" key="2">
    <source>
        <dbReference type="ARBA" id="ARBA00001946"/>
    </source>
</evidence>
<dbReference type="InterPro" id="IPR014721">
    <property type="entry name" value="Ribsml_uS5_D2-typ_fold_subgr"/>
</dbReference>
<dbReference type="InterPro" id="IPR013506">
    <property type="entry name" value="Topo_IIA_bsu_dom2"/>
</dbReference>
<dbReference type="InterPro" id="IPR013759">
    <property type="entry name" value="Topo_IIA_B_C"/>
</dbReference>
<dbReference type="PANTHER" id="PTHR45866:SF2">
    <property type="entry name" value="DNA TOPOISOMERASE (ATP-HYDROLYZING)"/>
    <property type="match status" value="1"/>
</dbReference>
<dbReference type="CDD" id="cd01030">
    <property type="entry name" value="TOPRIM_TopoIIA_like"/>
    <property type="match status" value="1"/>
</dbReference>
<protein>
    <recommendedName>
        <fullName evidence="3">DNA topoisomerase (ATP-hydrolyzing)</fullName>
        <ecNumber evidence="3">5.6.2.2</ecNumber>
    </recommendedName>
</protein>
<dbReference type="PRINTS" id="PR00418">
    <property type="entry name" value="TPI2FAMILY"/>
</dbReference>
<evidence type="ECO:0000259" key="12">
    <source>
        <dbReference type="PROSITE" id="PS50880"/>
    </source>
</evidence>
<dbReference type="PROSITE" id="PS00177">
    <property type="entry name" value="TOPOISOMERASE_II"/>
    <property type="match status" value="1"/>
</dbReference>
<comment type="catalytic activity">
    <reaction evidence="1">
        <text>ATP-dependent breakage, passage and rejoining of double-stranded DNA.</text>
        <dbReference type="EC" id="5.6.2.2"/>
    </reaction>
</comment>
<dbReference type="SUPFAM" id="SSF55874">
    <property type="entry name" value="ATPase domain of HSP90 chaperone/DNA topoisomerase II/histidine kinase"/>
    <property type="match status" value="1"/>
</dbReference>
<evidence type="ECO:0000256" key="6">
    <source>
        <dbReference type="ARBA" id="ARBA00022840"/>
    </source>
</evidence>
<keyword evidence="8" id="KW-0799">Topoisomerase</keyword>
<dbReference type="InterPro" id="IPR006171">
    <property type="entry name" value="TOPRIM_dom"/>
</dbReference>
<evidence type="ECO:0000256" key="10">
    <source>
        <dbReference type="ARBA" id="ARBA00023235"/>
    </source>
</evidence>
<dbReference type="CDD" id="cd00822">
    <property type="entry name" value="TopoII_Trans_DNA_gyrase"/>
    <property type="match status" value="1"/>
</dbReference>
<evidence type="ECO:0000256" key="9">
    <source>
        <dbReference type="ARBA" id="ARBA00023125"/>
    </source>
</evidence>
<dbReference type="InterPro" id="IPR005737">
    <property type="entry name" value="TopoIV_B_Gneg"/>
</dbReference>
<keyword evidence="5" id="KW-0547">Nucleotide-binding</keyword>